<evidence type="ECO:0000313" key="1">
    <source>
        <dbReference type="EMBL" id="BAQ44462.1"/>
    </source>
</evidence>
<accession>A0A0C6FC64</accession>
<reference evidence="2" key="2">
    <citation type="submission" date="2015-01" db="EMBL/GenBank/DDBJ databases">
        <title>Complete genome sequence of Methylobacterium aquaticum strain 22A.</title>
        <authorList>
            <person name="Tani A."/>
            <person name="Ogura Y."/>
            <person name="Hayashi T."/>
        </authorList>
    </citation>
    <scope>NUCLEOTIDE SEQUENCE [LARGE SCALE GENOMIC DNA]</scope>
    <source>
        <strain evidence="2">MA-22A</strain>
    </source>
</reference>
<dbReference type="AlphaFoldDB" id="A0A0C6FC64"/>
<dbReference type="RefSeq" id="WP_060845973.1">
    <property type="nucleotide sequence ID" value="NZ_AP014704.1"/>
</dbReference>
<dbReference type="OrthoDB" id="10003290at2"/>
<dbReference type="KEGG" id="maqu:Maq22A_c05385"/>
<sequence length="90" mass="9595">MPRYRFRLSLYERLLDGGDWVELADAAAALGAARRLARALLDVADPTVPWTDGALVIESGDGSTPVILPLRDVAADLNMDPGPGLAATRH</sequence>
<gene>
    <name evidence="1" type="ORF">Maq22A_c05385</name>
</gene>
<protein>
    <submittedName>
        <fullName evidence="1">Uncharacterized protein</fullName>
    </submittedName>
</protein>
<organism evidence="1 2">
    <name type="scientific">Methylobacterium aquaticum</name>
    <dbReference type="NCBI Taxonomy" id="270351"/>
    <lineage>
        <taxon>Bacteria</taxon>
        <taxon>Pseudomonadati</taxon>
        <taxon>Pseudomonadota</taxon>
        <taxon>Alphaproteobacteria</taxon>
        <taxon>Hyphomicrobiales</taxon>
        <taxon>Methylobacteriaceae</taxon>
        <taxon>Methylobacterium</taxon>
    </lineage>
</organism>
<proteinExistence type="predicted"/>
<evidence type="ECO:0000313" key="2">
    <source>
        <dbReference type="Proteomes" id="UP000061432"/>
    </source>
</evidence>
<dbReference type="EMBL" id="AP014704">
    <property type="protein sequence ID" value="BAQ44462.1"/>
    <property type="molecule type" value="Genomic_DNA"/>
</dbReference>
<reference evidence="1 2" key="1">
    <citation type="journal article" date="2015" name="Genome Announc.">
        <title>Complete Genome Sequence of Methylobacterium aquaticum Strain 22A, Isolated from Racomitrium japonicum Moss.</title>
        <authorList>
            <person name="Tani A."/>
            <person name="Ogura Y."/>
            <person name="Hayashi T."/>
            <person name="Kimbara K."/>
        </authorList>
    </citation>
    <scope>NUCLEOTIDE SEQUENCE [LARGE SCALE GENOMIC DNA]</scope>
    <source>
        <strain evidence="1 2">MA-22A</strain>
    </source>
</reference>
<dbReference type="Proteomes" id="UP000061432">
    <property type="component" value="Chromosome"/>
</dbReference>
<name>A0A0C6FC64_9HYPH</name>